<dbReference type="SUPFAM" id="SSF52317">
    <property type="entry name" value="Class I glutamine amidotransferase-like"/>
    <property type="match status" value="1"/>
</dbReference>
<name>A0A928Z339_9CYAN</name>
<dbReference type="InterPro" id="IPR019196">
    <property type="entry name" value="ABC_transp_unknown"/>
</dbReference>
<feature type="compositionally biased region" description="Low complexity" evidence="1">
    <location>
        <begin position="434"/>
        <end position="445"/>
    </location>
</feature>
<dbReference type="Pfam" id="PF09822">
    <property type="entry name" value="ABC_transp_aux"/>
    <property type="match status" value="1"/>
</dbReference>
<feature type="transmembrane region" description="Helical" evidence="2">
    <location>
        <begin position="522"/>
        <end position="547"/>
    </location>
</feature>
<gene>
    <name evidence="5" type="ORF">IQ266_08010</name>
</gene>
<reference evidence="5" key="1">
    <citation type="submission" date="2020-10" db="EMBL/GenBank/DDBJ databases">
        <authorList>
            <person name="Castelo-Branco R."/>
            <person name="Eusebio N."/>
            <person name="Adriana R."/>
            <person name="Vieira A."/>
            <person name="Brugerolle De Fraissinette N."/>
            <person name="Rezende De Castro R."/>
            <person name="Schneider M.P."/>
            <person name="Vasconcelos V."/>
            <person name="Leao P.N."/>
        </authorList>
    </citation>
    <scope>NUCLEOTIDE SEQUENCE</scope>
    <source>
        <strain evidence="5">LEGE 11480</strain>
    </source>
</reference>
<feature type="domain" description="ABC-type uncharacterised transport system" evidence="3">
    <location>
        <begin position="226"/>
        <end position="480"/>
    </location>
</feature>
<keyword evidence="2" id="KW-1133">Transmembrane helix</keyword>
<feature type="compositionally biased region" description="Pro residues" evidence="1">
    <location>
        <begin position="446"/>
        <end position="458"/>
    </location>
</feature>
<keyword evidence="2" id="KW-0812">Transmembrane</keyword>
<accession>A0A928Z339</accession>
<feature type="domain" description="DUF7088" evidence="4">
    <location>
        <begin position="107"/>
        <end position="173"/>
    </location>
</feature>
<dbReference type="EMBL" id="JADEXQ010000020">
    <property type="protein sequence ID" value="MBE9029672.1"/>
    <property type="molecule type" value="Genomic_DNA"/>
</dbReference>
<evidence type="ECO:0000259" key="4">
    <source>
        <dbReference type="Pfam" id="PF23357"/>
    </source>
</evidence>
<sequence length="550" mass="60276">MKAAIKFCLKYAVFLGVGLASAGLIAGLVSGNWDIVATGLIIAGIVLMGVWLLFIGRLGAPNQPNFWQRRSTQVGTNALVSTLSVLAILGLINFVAVRNVYRADITETQQFSLAPETKQVLKGLKSPVKMYLFTRDADPNDRILLDRLTGQTKQFSFEYVDPQTNPTLAQRFKLKNDLVNKDVFLERFSHFENRPITQLVQSINPEVRLSESKIVNSLIRVTSDRRPKIYFLQGHGEKSLKPGKQSISAAVKGLTDRNFQVEPLSLAQTGEVPTDAAVIVVAGPQQPLFEPEIKLLTEYQRQGGNLLVLLDPRTETGIDPLLKQWGIVLDNRLAIDASGIGKQLNLGPAAPIVQTYSDHPITRSFSNSISFYPYARPLEILEVPNVRPNPIVITNDKSWADADPDAKPVRFGEGDRMGPLPIGVALSRVVLPTATPSPTTANAQPSPSPSPSPSPTPVSPSQEARMVVFGNTGFAMDGYFNQAINGDVLLNSISWLSQDDAQPLSVRPRSVKNRRIIPSQELVLGLFISAVIMVPLLGLITAIGLWWRRR</sequence>
<evidence type="ECO:0000259" key="3">
    <source>
        <dbReference type="Pfam" id="PF09822"/>
    </source>
</evidence>
<dbReference type="AlphaFoldDB" id="A0A928Z339"/>
<evidence type="ECO:0000313" key="6">
    <source>
        <dbReference type="Proteomes" id="UP000625316"/>
    </source>
</evidence>
<proteinExistence type="predicted"/>
<keyword evidence="6" id="KW-1185">Reference proteome</keyword>
<feature type="transmembrane region" description="Helical" evidence="2">
    <location>
        <begin position="35"/>
        <end position="55"/>
    </location>
</feature>
<feature type="transmembrane region" description="Helical" evidence="2">
    <location>
        <begin position="7"/>
        <end position="29"/>
    </location>
</feature>
<dbReference type="InterPro" id="IPR029062">
    <property type="entry name" value="Class_I_gatase-like"/>
</dbReference>
<feature type="transmembrane region" description="Helical" evidence="2">
    <location>
        <begin position="76"/>
        <end position="96"/>
    </location>
</feature>
<evidence type="ECO:0000256" key="2">
    <source>
        <dbReference type="SAM" id="Phobius"/>
    </source>
</evidence>
<comment type="caution">
    <text evidence="5">The sequence shown here is derived from an EMBL/GenBank/DDBJ whole genome shotgun (WGS) entry which is preliminary data.</text>
</comment>
<evidence type="ECO:0000256" key="1">
    <source>
        <dbReference type="SAM" id="MobiDB-lite"/>
    </source>
</evidence>
<feature type="region of interest" description="Disordered" evidence="1">
    <location>
        <begin position="434"/>
        <end position="461"/>
    </location>
</feature>
<keyword evidence="2" id="KW-0472">Membrane</keyword>
<dbReference type="Pfam" id="PF23357">
    <property type="entry name" value="DUF7088"/>
    <property type="match status" value="1"/>
</dbReference>
<protein>
    <submittedName>
        <fullName evidence="5">Gldg family protein</fullName>
    </submittedName>
</protein>
<dbReference type="Proteomes" id="UP000625316">
    <property type="component" value="Unassembled WGS sequence"/>
</dbReference>
<dbReference type="InterPro" id="IPR055396">
    <property type="entry name" value="DUF7088"/>
</dbReference>
<dbReference type="RefSeq" id="WP_264324489.1">
    <property type="nucleotide sequence ID" value="NZ_JADEXQ010000020.1"/>
</dbReference>
<evidence type="ECO:0000313" key="5">
    <source>
        <dbReference type="EMBL" id="MBE9029672.1"/>
    </source>
</evidence>
<organism evidence="5 6">
    <name type="scientific">Romeriopsis navalis LEGE 11480</name>
    <dbReference type="NCBI Taxonomy" id="2777977"/>
    <lineage>
        <taxon>Bacteria</taxon>
        <taxon>Bacillati</taxon>
        <taxon>Cyanobacteriota</taxon>
        <taxon>Cyanophyceae</taxon>
        <taxon>Leptolyngbyales</taxon>
        <taxon>Leptolyngbyaceae</taxon>
        <taxon>Romeriopsis</taxon>
        <taxon>Romeriopsis navalis</taxon>
    </lineage>
</organism>